<dbReference type="RefSeq" id="WP_132014683.1">
    <property type="nucleotide sequence ID" value="NZ_SLUN01000014.1"/>
</dbReference>
<keyword evidence="2" id="KW-1133">Transmembrane helix</keyword>
<name>A0A4R1RML7_HYDET</name>
<keyword evidence="2" id="KW-0472">Membrane</keyword>
<feature type="transmembrane region" description="Helical" evidence="2">
    <location>
        <begin position="12"/>
        <end position="33"/>
    </location>
</feature>
<accession>A0A4R1RML7</accession>
<dbReference type="AlphaFoldDB" id="A0A4R1RML7"/>
<comment type="caution">
    <text evidence="3">The sequence shown here is derived from an EMBL/GenBank/DDBJ whole genome shotgun (WGS) entry which is preliminary data.</text>
</comment>
<protein>
    <submittedName>
        <fullName evidence="3">Uncharacterized protein</fullName>
    </submittedName>
</protein>
<evidence type="ECO:0000256" key="2">
    <source>
        <dbReference type="SAM" id="Phobius"/>
    </source>
</evidence>
<proteinExistence type="predicted"/>
<evidence type="ECO:0000313" key="3">
    <source>
        <dbReference type="EMBL" id="TCL67434.1"/>
    </source>
</evidence>
<keyword evidence="4" id="KW-1185">Reference proteome</keyword>
<gene>
    <name evidence="3" type="ORF">EDC14_1014124</name>
</gene>
<evidence type="ECO:0000256" key="1">
    <source>
        <dbReference type="SAM" id="MobiDB-lite"/>
    </source>
</evidence>
<dbReference type="EMBL" id="SLUN01000014">
    <property type="protein sequence ID" value="TCL67434.1"/>
    <property type="molecule type" value="Genomic_DNA"/>
</dbReference>
<keyword evidence="2" id="KW-0812">Transmembrane</keyword>
<dbReference type="Proteomes" id="UP000295008">
    <property type="component" value="Unassembled WGS sequence"/>
</dbReference>
<feature type="region of interest" description="Disordered" evidence="1">
    <location>
        <begin position="52"/>
        <end position="72"/>
    </location>
</feature>
<sequence length="203" mass="22116">MKKQDSKNKGQQLSPLTWIVIGVGIVAIIYLSLPQQPQRSLLTTAPQIHREPGALQRETAAAPAEAGDSNDLGMRNPFEPPPEVVSILQSVINGSKAEPANIQTLVERSGIDTVKPIVDKPKADEMPPGIEQPKEEILPVWQGIIGTTANKLALVGFKNKSYLLKIGDRLSDSDYRLTEIQPDAILLQSATKQLRLGKTKEAK</sequence>
<organism evidence="3 4">
    <name type="scientific">Hydrogenispora ethanolica</name>
    <dbReference type="NCBI Taxonomy" id="1082276"/>
    <lineage>
        <taxon>Bacteria</taxon>
        <taxon>Bacillati</taxon>
        <taxon>Bacillota</taxon>
        <taxon>Hydrogenispora</taxon>
    </lineage>
</organism>
<evidence type="ECO:0000313" key="4">
    <source>
        <dbReference type="Proteomes" id="UP000295008"/>
    </source>
</evidence>
<reference evidence="3 4" key="1">
    <citation type="submission" date="2019-03" db="EMBL/GenBank/DDBJ databases">
        <title>Genomic Encyclopedia of Type Strains, Phase IV (KMG-IV): sequencing the most valuable type-strain genomes for metagenomic binning, comparative biology and taxonomic classification.</title>
        <authorList>
            <person name="Goeker M."/>
        </authorList>
    </citation>
    <scope>NUCLEOTIDE SEQUENCE [LARGE SCALE GENOMIC DNA]</scope>
    <source>
        <strain evidence="3 4">LX-B</strain>
    </source>
</reference>